<feature type="binding site" evidence="14">
    <location>
        <position position="79"/>
    </location>
    <ligand>
        <name>Na(+)</name>
        <dbReference type="ChEBI" id="CHEBI:29101"/>
        <label>1</label>
    </ligand>
</feature>
<dbReference type="KEGG" id="ccin:107265714"/>
<sequence>MAQQNEVEQPTGLTNEAFEGENGEHTEIDKKRKSSIPNTKANGNRGKLSVISIISTNSIKRDEWSGGLEFLMSCIATSVGLGNIWRFPFTAYENGGGAFLIPYIIVLLLIGKPMYYLECSLGQFSSKSCVKVWALSPAMKGIGYGQLIAAFCVVTYYCVLMALTLFYLAMSFQRELPWSYCRDEWAGFCFDAKSNTSLSSDGNQTISSSAELYYRLIILNEKQSIDDGIGWPSWKLSLCLFFSWLVVFGVLSRGVKSSGKAAYFLAIFPYIVMIILLVRAVTLQGAGNGILFFITPDWNKLWEPTVWYAAVTQCFFSLSICFGSLIMYSSYNNFAHNVRRDVMIVTTLDTFTSLIAGCTIFGILGNLAHENGSNDVSSVVRGGSGLAFISYPEALSRFTVVPQLFSVLFFIMMFVLGTGSAMALVGGVFSVLCDKFPKIKQWKIILIVSIVGFLIGQIYVTPGGQWMLTLVDYYAGTFIPLIVAVTQLITVFWIYGLSNFLNDIEFMLGYRPGLYWRLCWFLINPILMLIILIYTMATYVPPKYDGMVFPNYAYAIGWTIVGIGTGQMLFWISVSLVKNRTSSILETIKKSFTPSHKWGPKNSKKKREWRLFTEEKKSKSEGGIYNLLFK</sequence>
<reference evidence="20" key="1">
    <citation type="submission" date="2025-08" db="UniProtKB">
        <authorList>
            <consortium name="RefSeq"/>
        </authorList>
    </citation>
    <scope>IDENTIFICATION</scope>
</reference>
<evidence type="ECO:0000313" key="19">
    <source>
        <dbReference type="Proteomes" id="UP000694920"/>
    </source>
</evidence>
<comment type="similarity">
    <text evidence="2 16">Belongs to the sodium:neurotransmitter symporter (SNF) (TC 2.A.22) family.</text>
</comment>
<dbReference type="Pfam" id="PF00209">
    <property type="entry name" value="SNF"/>
    <property type="match status" value="1"/>
</dbReference>
<dbReference type="PROSITE" id="PS00610">
    <property type="entry name" value="NA_NEUROTRAN_SYMP_1"/>
    <property type="match status" value="1"/>
</dbReference>
<keyword evidence="11" id="KW-0325">Glycoprotein</keyword>
<accession>A0AAJ7FGN7</accession>
<evidence type="ECO:0000256" key="15">
    <source>
        <dbReference type="PIRSR" id="PIRSR600175-2"/>
    </source>
</evidence>
<feature type="transmembrane region" description="Helical" evidence="18">
    <location>
        <begin position="342"/>
        <end position="364"/>
    </location>
</feature>
<dbReference type="PANTHER" id="PTHR11616">
    <property type="entry name" value="SODIUM/CHLORIDE DEPENDENT TRANSPORTER"/>
    <property type="match status" value="1"/>
</dbReference>
<feature type="binding site" evidence="14">
    <location>
        <position position="416"/>
    </location>
    <ligand>
        <name>Na(+)</name>
        <dbReference type="ChEBI" id="CHEBI:29101"/>
        <label>1</label>
    </ligand>
</feature>
<keyword evidence="5 16" id="KW-0769">Symport</keyword>
<dbReference type="GeneID" id="107265714"/>
<dbReference type="GO" id="GO:0089718">
    <property type="term" value="P:amino acid import across plasma membrane"/>
    <property type="evidence" value="ECO:0007669"/>
    <property type="project" value="TreeGrafter"/>
</dbReference>
<proteinExistence type="inferred from homology"/>
<feature type="compositionally biased region" description="Polar residues" evidence="17">
    <location>
        <begin position="1"/>
        <end position="14"/>
    </location>
</feature>
<feature type="transmembrane region" description="Helical" evidence="18">
    <location>
        <begin position="97"/>
        <end position="117"/>
    </location>
</feature>
<feature type="transmembrane region" description="Helical" evidence="18">
    <location>
        <begin position="444"/>
        <end position="461"/>
    </location>
</feature>
<feature type="transmembrane region" description="Helical" evidence="18">
    <location>
        <begin position="234"/>
        <end position="251"/>
    </location>
</feature>
<organism evidence="19 20">
    <name type="scientific">Cephus cinctus</name>
    <name type="common">Wheat stem sawfly</name>
    <dbReference type="NCBI Taxonomy" id="211228"/>
    <lineage>
        <taxon>Eukaryota</taxon>
        <taxon>Metazoa</taxon>
        <taxon>Ecdysozoa</taxon>
        <taxon>Arthropoda</taxon>
        <taxon>Hexapoda</taxon>
        <taxon>Insecta</taxon>
        <taxon>Pterygota</taxon>
        <taxon>Neoptera</taxon>
        <taxon>Endopterygota</taxon>
        <taxon>Hymenoptera</taxon>
        <taxon>Cephoidea</taxon>
        <taxon>Cephidae</taxon>
        <taxon>Cephus</taxon>
    </lineage>
</organism>
<dbReference type="AlphaFoldDB" id="A0AAJ7FGN7"/>
<evidence type="ECO:0000256" key="1">
    <source>
        <dbReference type="ARBA" id="ARBA00004141"/>
    </source>
</evidence>
<feature type="transmembrane region" description="Helical" evidence="18">
    <location>
        <begin position="67"/>
        <end position="85"/>
    </location>
</feature>
<dbReference type="PANTHER" id="PTHR11616:SF321">
    <property type="entry name" value="SODIUM-DEPENDENT NUTRIENT AMINO ACID TRANSPORTER 1-RELATED"/>
    <property type="match status" value="1"/>
</dbReference>
<evidence type="ECO:0000256" key="4">
    <source>
        <dbReference type="ARBA" id="ARBA00022692"/>
    </source>
</evidence>
<keyword evidence="15" id="KW-1015">Disulfide bond</keyword>
<name>A0AAJ7FGN7_CEPCN</name>
<feature type="binding site" evidence="14">
    <location>
        <position position="317"/>
    </location>
    <ligand>
        <name>Na(+)</name>
        <dbReference type="ChEBI" id="CHEBI:29101"/>
        <label>1</label>
    </ligand>
</feature>
<keyword evidence="19" id="KW-1185">Reference proteome</keyword>
<dbReference type="Proteomes" id="UP000694920">
    <property type="component" value="Unplaced"/>
</dbReference>
<dbReference type="PRINTS" id="PR00176">
    <property type="entry name" value="NANEUSMPORT"/>
</dbReference>
<gene>
    <name evidence="20" type="primary">LOC107265714</name>
</gene>
<evidence type="ECO:0000256" key="10">
    <source>
        <dbReference type="ARBA" id="ARBA00023136"/>
    </source>
</evidence>
<feature type="binding site" evidence="14">
    <location>
        <position position="83"/>
    </location>
    <ligand>
        <name>Na(+)</name>
        <dbReference type="ChEBI" id="CHEBI:29101"/>
        <label>1</label>
    </ligand>
</feature>
<dbReference type="GO" id="GO:0005886">
    <property type="term" value="C:plasma membrane"/>
    <property type="evidence" value="ECO:0007669"/>
    <property type="project" value="TreeGrafter"/>
</dbReference>
<feature type="transmembrane region" description="Helical" evidence="18">
    <location>
        <begin position="473"/>
        <end position="497"/>
    </location>
</feature>
<feature type="transmembrane region" description="Helical" evidence="18">
    <location>
        <begin position="306"/>
        <end position="330"/>
    </location>
</feature>
<keyword evidence="6" id="KW-0029">Amino-acid transport</keyword>
<feature type="transmembrane region" description="Helical" evidence="18">
    <location>
        <begin position="404"/>
        <end position="432"/>
    </location>
</feature>
<keyword evidence="7 18" id="KW-1133">Transmembrane helix</keyword>
<dbReference type="InterPro" id="IPR037272">
    <property type="entry name" value="SNS_sf"/>
</dbReference>
<evidence type="ECO:0000256" key="17">
    <source>
        <dbReference type="SAM" id="MobiDB-lite"/>
    </source>
</evidence>
<comment type="function">
    <text evidence="13">Unusual broad substrate spectrum amino acid:sodium cotransporter that promotes absorption of the D isomers of essential amino acids. Neutral amino acids are the preferred substrates, especially methionine and phenylalanine.</text>
</comment>
<dbReference type="InterPro" id="IPR000175">
    <property type="entry name" value="Na/ntran_symport"/>
</dbReference>
<feature type="transmembrane region" description="Helical" evidence="18">
    <location>
        <begin position="518"/>
        <end position="540"/>
    </location>
</feature>
<dbReference type="PROSITE" id="PS00754">
    <property type="entry name" value="NA_NEUROTRAN_SYMP_2"/>
    <property type="match status" value="1"/>
</dbReference>
<evidence type="ECO:0000256" key="2">
    <source>
        <dbReference type="ARBA" id="ARBA00006459"/>
    </source>
</evidence>
<comment type="subcellular location">
    <subcellularLocation>
        <location evidence="1">Membrane</location>
        <topology evidence="1">Multi-pass membrane protein</topology>
    </subcellularLocation>
</comment>
<keyword evidence="10 18" id="KW-0472">Membrane</keyword>
<dbReference type="SUPFAM" id="SSF161070">
    <property type="entry name" value="SNF-like"/>
    <property type="match status" value="1"/>
</dbReference>
<evidence type="ECO:0000256" key="18">
    <source>
        <dbReference type="SAM" id="Phobius"/>
    </source>
</evidence>
<evidence type="ECO:0000313" key="20">
    <source>
        <dbReference type="RefSeq" id="XP_015590928.1"/>
    </source>
</evidence>
<evidence type="ECO:0000256" key="5">
    <source>
        <dbReference type="ARBA" id="ARBA00022847"/>
    </source>
</evidence>
<dbReference type="GO" id="GO:0046872">
    <property type="term" value="F:metal ion binding"/>
    <property type="evidence" value="ECO:0007669"/>
    <property type="project" value="UniProtKB-KW"/>
</dbReference>
<evidence type="ECO:0000256" key="9">
    <source>
        <dbReference type="ARBA" id="ARBA00023065"/>
    </source>
</evidence>
<keyword evidence="3 16" id="KW-0813">Transport</keyword>
<dbReference type="PROSITE" id="PS50267">
    <property type="entry name" value="NA_NEUROTRAN_SYMP_3"/>
    <property type="match status" value="1"/>
</dbReference>
<feature type="disulfide bond" evidence="15">
    <location>
        <begin position="181"/>
        <end position="189"/>
    </location>
</feature>
<feature type="transmembrane region" description="Helical" evidence="18">
    <location>
        <begin position="263"/>
        <end position="286"/>
    </location>
</feature>
<dbReference type="GO" id="GO:0015179">
    <property type="term" value="F:L-amino acid transmembrane transporter activity"/>
    <property type="evidence" value="ECO:0007669"/>
    <property type="project" value="TreeGrafter"/>
</dbReference>
<evidence type="ECO:0000256" key="3">
    <source>
        <dbReference type="ARBA" id="ARBA00022448"/>
    </source>
</evidence>
<evidence type="ECO:0000256" key="8">
    <source>
        <dbReference type="ARBA" id="ARBA00023053"/>
    </source>
</evidence>
<keyword evidence="14" id="KW-0479">Metal-binding</keyword>
<dbReference type="NCBIfam" id="NF037979">
    <property type="entry name" value="Na_transp"/>
    <property type="match status" value="1"/>
</dbReference>
<feature type="transmembrane region" description="Helical" evidence="18">
    <location>
        <begin position="552"/>
        <end position="572"/>
    </location>
</feature>
<evidence type="ECO:0000256" key="13">
    <source>
        <dbReference type="ARBA" id="ARBA00037785"/>
    </source>
</evidence>
<evidence type="ECO:0000256" key="14">
    <source>
        <dbReference type="PIRSR" id="PIRSR600175-1"/>
    </source>
</evidence>
<keyword evidence="4 16" id="KW-0812">Transmembrane</keyword>
<dbReference type="RefSeq" id="XP_015590928.1">
    <property type="nucleotide sequence ID" value="XM_015735442.2"/>
</dbReference>
<evidence type="ECO:0000256" key="11">
    <source>
        <dbReference type="ARBA" id="ARBA00023180"/>
    </source>
</evidence>
<evidence type="ECO:0000256" key="6">
    <source>
        <dbReference type="ARBA" id="ARBA00022970"/>
    </source>
</evidence>
<evidence type="ECO:0000256" key="7">
    <source>
        <dbReference type="ARBA" id="ARBA00022989"/>
    </source>
</evidence>
<feature type="transmembrane region" description="Helical" evidence="18">
    <location>
        <begin position="147"/>
        <end position="170"/>
    </location>
</feature>
<keyword evidence="8 14" id="KW-0915">Sodium</keyword>
<keyword evidence="12" id="KW-0739">Sodium transport</keyword>
<dbReference type="GO" id="GO:0005283">
    <property type="term" value="F:amino acid:sodium symporter activity"/>
    <property type="evidence" value="ECO:0007669"/>
    <property type="project" value="TreeGrafter"/>
</dbReference>
<evidence type="ECO:0000256" key="12">
    <source>
        <dbReference type="ARBA" id="ARBA00023201"/>
    </source>
</evidence>
<dbReference type="CDD" id="cd10324">
    <property type="entry name" value="SLC6sbd"/>
    <property type="match status" value="1"/>
</dbReference>
<feature type="region of interest" description="Disordered" evidence="17">
    <location>
        <begin position="1"/>
        <end position="41"/>
    </location>
</feature>
<feature type="binding site" evidence="14">
    <location>
        <position position="420"/>
    </location>
    <ligand>
        <name>Na(+)</name>
        <dbReference type="ChEBI" id="CHEBI:29101"/>
        <label>1</label>
    </ligand>
</feature>
<keyword evidence="9" id="KW-0406">Ion transport</keyword>
<evidence type="ECO:0000256" key="16">
    <source>
        <dbReference type="RuleBase" id="RU003732"/>
    </source>
</evidence>
<protein>
    <recommendedName>
        <fullName evidence="16">Transporter</fullName>
    </recommendedName>
</protein>